<keyword evidence="2" id="KW-1003">Cell membrane</keyword>
<dbReference type="Pfam" id="PF13567">
    <property type="entry name" value="DUF4131"/>
    <property type="match status" value="1"/>
</dbReference>
<feature type="signal peptide" evidence="7">
    <location>
        <begin position="1"/>
        <end position="20"/>
    </location>
</feature>
<keyword evidence="10" id="KW-1185">Reference proteome</keyword>
<keyword evidence="4 6" id="KW-1133">Transmembrane helix</keyword>
<feature type="transmembrane region" description="Helical" evidence="6">
    <location>
        <begin position="267"/>
        <end position="285"/>
    </location>
</feature>
<evidence type="ECO:0000259" key="8">
    <source>
        <dbReference type="SMART" id="SM00849"/>
    </source>
</evidence>
<feature type="chain" id="PRO_5046815543" evidence="7">
    <location>
        <begin position="21"/>
        <end position="824"/>
    </location>
</feature>
<dbReference type="InterPro" id="IPR052159">
    <property type="entry name" value="Competence_DNA_uptake"/>
</dbReference>
<name>A0ABP9LX00_9BURK</name>
<dbReference type="InterPro" id="IPR004797">
    <property type="entry name" value="Competence_ComEC/Rec2"/>
</dbReference>
<dbReference type="Gene3D" id="3.60.15.10">
    <property type="entry name" value="Ribonuclease Z/Hydroxyacylglutathione hydrolase-like"/>
    <property type="match status" value="1"/>
</dbReference>
<comment type="subcellular location">
    <subcellularLocation>
        <location evidence="1">Cell membrane</location>
        <topology evidence="1">Multi-pass membrane protein</topology>
    </subcellularLocation>
</comment>
<feature type="transmembrane region" description="Helical" evidence="6">
    <location>
        <begin position="410"/>
        <end position="428"/>
    </location>
</feature>
<evidence type="ECO:0000256" key="1">
    <source>
        <dbReference type="ARBA" id="ARBA00004651"/>
    </source>
</evidence>
<dbReference type="InterPro" id="IPR025405">
    <property type="entry name" value="DUF4131"/>
</dbReference>
<dbReference type="InterPro" id="IPR035681">
    <property type="entry name" value="ComA-like_MBL"/>
</dbReference>
<dbReference type="Proteomes" id="UP001500227">
    <property type="component" value="Unassembled WGS sequence"/>
</dbReference>
<feature type="transmembrane region" description="Helical" evidence="6">
    <location>
        <begin position="502"/>
        <end position="519"/>
    </location>
</feature>
<sequence length="824" mass="91479">MQGRLLAALYAATVLCVHQAAEVASATQQFVAALICLGCLLWAWLSRFTYRFWVVSLAVVLGAWAYTHYQIAQVLVEQLPAHEQNKPFKLRVQVQSLVRLAPDRRYFIATVLGAQPQGVPSTIALSWNVKEWGGPYAQAKAYDFPEIKPGQVWQLTAFLKSPHGLRNPYAFDYEGYVFAQGVRAVGTVRGTPVLLADRPEQHSIEVWAQRWRHHLREAMLPYVRDLRWGGVILALSIGDQASISPQDWLIFNRTGLTHLVSISGSHVTLLASVSAVAFAWCWRRFTWRGHALTERMPAAIVAGVLAFVVAGLYSLTAGWEVPARRTFMMFGVAVFSLLLRLPLSMTQIIAVAVVLVLVFDPWAILASGFWLSFGAVLVLVACAQWSGLALWQGQVQGWRKHWAQWKTASIWQLMITVALLPPLAFLFFEMSLVSPLSNAYAIPLIGLLITPLALLFALLSLGPWTQLTEAVLWLCHQLLTLNMELTVVLGEHDLASLPASRAPVWVLGASVIGIGVALWLRALPLAWLGWLLVLPTLFWRSPTLPEGAWRLHALDVGQGSAILIETANSVVLFDTGMRQSRDQDMGGRVVVPYLRSLGKNRIHHLVLSHADLDHVGGSRSVIERVQVDQIYSSFDVDAHLKRESRLLAAPDLSLPIALNACTRGEQWVIDGVRFAFLWPDKKILNGRVKADKNAQSCVLSVQGAHHRALLTGDIGLEQEKNLVQAGISPHEVVVVGHHGSKTSSSSLWVDSLQAQLAIAQVGWWNRFSHPHPQVEQRWQAAGAAFLRTDHEGAVVVTSLASGLHMNTERRQRARYWQNPIGFYR</sequence>
<evidence type="ECO:0000256" key="7">
    <source>
        <dbReference type="SAM" id="SignalP"/>
    </source>
</evidence>
<evidence type="ECO:0000256" key="6">
    <source>
        <dbReference type="SAM" id="Phobius"/>
    </source>
</evidence>
<dbReference type="CDD" id="cd07731">
    <property type="entry name" value="ComA-like_MBL-fold"/>
    <property type="match status" value="1"/>
</dbReference>
<keyword evidence="5 6" id="KW-0472">Membrane</keyword>
<accession>A0ABP9LX00</accession>
<evidence type="ECO:0000256" key="3">
    <source>
        <dbReference type="ARBA" id="ARBA00022692"/>
    </source>
</evidence>
<proteinExistence type="predicted"/>
<feature type="transmembrane region" description="Helical" evidence="6">
    <location>
        <begin position="440"/>
        <end position="464"/>
    </location>
</feature>
<feature type="transmembrane region" description="Helical" evidence="6">
    <location>
        <begin position="52"/>
        <end position="69"/>
    </location>
</feature>
<feature type="transmembrane region" description="Helical" evidence="6">
    <location>
        <begin position="297"/>
        <end position="315"/>
    </location>
</feature>
<gene>
    <name evidence="9" type="ORF">GCM10023337_03470</name>
</gene>
<dbReference type="PANTHER" id="PTHR30619:SF1">
    <property type="entry name" value="RECOMBINATION PROTEIN 2"/>
    <property type="match status" value="1"/>
</dbReference>
<keyword evidence="7" id="KW-0732">Signal</keyword>
<dbReference type="SUPFAM" id="SSF56281">
    <property type="entry name" value="Metallo-hydrolase/oxidoreductase"/>
    <property type="match status" value="1"/>
</dbReference>
<dbReference type="NCBIfam" id="TIGR00361">
    <property type="entry name" value="ComEC_Rec2"/>
    <property type="match status" value="1"/>
</dbReference>
<protein>
    <submittedName>
        <fullName evidence="9">DNA internalization-related competence protein ComEC/Rec2</fullName>
    </submittedName>
</protein>
<comment type="caution">
    <text evidence="9">The sequence shown here is derived from an EMBL/GenBank/DDBJ whole genome shotgun (WGS) entry which is preliminary data.</text>
</comment>
<feature type="transmembrane region" description="Helical" evidence="6">
    <location>
        <begin position="30"/>
        <end position="45"/>
    </location>
</feature>
<dbReference type="SMART" id="SM00849">
    <property type="entry name" value="Lactamase_B"/>
    <property type="match status" value="1"/>
</dbReference>
<dbReference type="InterPro" id="IPR004477">
    <property type="entry name" value="ComEC_N"/>
</dbReference>
<feature type="transmembrane region" description="Helical" evidence="6">
    <location>
        <begin position="327"/>
        <end position="357"/>
    </location>
</feature>
<dbReference type="NCBIfam" id="TIGR00360">
    <property type="entry name" value="ComEC_N-term"/>
    <property type="match status" value="1"/>
</dbReference>
<feature type="domain" description="Metallo-beta-lactamase" evidence="8">
    <location>
        <begin position="558"/>
        <end position="763"/>
    </location>
</feature>
<dbReference type="InterPro" id="IPR036866">
    <property type="entry name" value="RibonucZ/Hydroxyglut_hydro"/>
</dbReference>
<evidence type="ECO:0000256" key="5">
    <source>
        <dbReference type="ARBA" id="ARBA00023136"/>
    </source>
</evidence>
<dbReference type="Pfam" id="PF03772">
    <property type="entry name" value="Competence"/>
    <property type="match status" value="1"/>
</dbReference>
<dbReference type="InterPro" id="IPR001279">
    <property type="entry name" value="Metallo-B-lactamas"/>
</dbReference>
<evidence type="ECO:0000313" key="9">
    <source>
        <dbReference type="EMBL" id="GAA5085126.1"/>
    </source>
</evidence>
<keyword evidence="3 6" id="KW-0812">Transmembrane</keyword>
<evidence type="ECO:0000256" key="4">
    <source>
        <dbReference type="ARBA" id="ARBA00022989"/>
    </source>
</evidence>
<reference evidence="10" key="1">
    <citation type="journal article" date="2019" name="Int. J. Syst. Evol. Microbiol.">
        <title>The Global Catalogue of Microorganisms (GCM) 10K type strain sequencing project: providing services to taxonomists for standard genome sequencing and annotation.</title>
        <authorList>
            <consortium name="The Broad Institute Genomics Platform"/>
            <consortium name="The Broad Institute Genome Sequencing Center for Infectious Disease"/>
            <person name="Wu L."/>
            <person name="Ma J."/>
        </authorList>
    </citation>
    <scope>NUCLEOTIDE SEQUENCE [LARGE SCALE GENOMIC DNA]</scope>
    <source>
        <strain evidence="10">JCM 18423</strain>
    </source>
</reference>
<dbReference type="Pfam" id="PF00753">
    <property type="entry name" value="Lactamase_B"/>
    <property type="match status" value="1"/>
</dbReference>
<dbReference type="EMBL" id="BAABKD010000002">
    <property type="protein sequence ID" value="GAA5085126.1"/>
    <property type="molecule type" value="Genomic_DNA"/>
</dbReference>
<dbReference type="RefSeq" id="WP_345369164.1">
    <property type="nucleotide sequence ID" value="NZ_BAABKD010000002.1"/>
</dbReference>
<evidence type="ECO:0000256" key="2">
    <source>
        <dbReference type="ARBA" id="ARBA00022475"/>
    </source>
</evidence>
<feature type="transmembrane region" description="Helical" evidence="6">
    <location>
        <begin position="369"/>
        <end position="390"/>
    </location>
</feature>
<feature type="transmembrane region" description="Helical" evidence="6">
    <location>
        <begin position="525"/>
        <end position="541"/>
    </location>
</feature>
<evidence type="ECO:0000313" key="10">
    <source>
        <dbReference type="Proteomes" id="UP001500227"/>
    </source>
</evidence>
<dbReference type="PANTHER" id="PTHR30619">
    <property type="entry name" value="DNA INTERNALIZATION/COMPETENCE PROTEIN COMEC/REC2"/>
    <property type="match status" value="1"/>
</dbReference>
<organism evidence="9 10">
    <name type="scientific">Paenalcaligenes hermetiae</name>
    <dbReference type="NCBI Taxonomy" id="1157987"/>
    <lineage>
        <taxon>Bacteria</taxon>
        <taxon>Pseudomonadati</taxon>
        <taxon>Pseudomonadota</taxon>
        <taxon>Betaproteobacteria</taxon>
        <taxon>Burkholderiales</taxon>
        <taxon>Alcaligenaceae</taxon>
        <taxon>Paenalcaligenes</taxon>
    </lineage>
</organism>